<reference evidence="2 3" key="1">
    <citation type="journal article" date="2023" name="Sci. Data">
        <title>Genome assembly of the Korean intertidal mud-creeper Batillaria attramentaria.</title>
        <authorList>
            <person name="Patra A.K."/>
            <person name="Ho P.T."/>
            <person name="Jun S."/>
            <person name="Lee S.J."/>
            <person name="Kim Y."/>
            <person name="Won Y.J."/>
        </authorList>
    </citation>
    <scope>NUCLEOTIDE SEQUENCE [LARGE SCALE GENOMIC DNA]</scope>
    <source>
        <strain evidence="2">Wonlab-2016</strain>
    </source>
</reference>
<gene>
    <name evidence="2" type="ORF">BaRGS_00015645</name>
</gene>
<dbReference type="AlphaFoldDB" id="A0ABD0L0U2"/>
<comment type="caution">
    <text evidence="2">The sequence shown here is derived from an EMBL/GenBank/DDBJ whole genome shotgun (WGS) entry which is preliminary data.</text>
</comment>
<proteinExistence type="predicted"/>
<keyword evidence="3" id="KW-1185">Reference proteome</keyword>
<evidence type="ECO:0000313" key="2">
    <source>
        <dbReference type="EMBL" id="KAK7493124.1"/>
    </source>
</evidence>
<keyword evidence="1" id="KW-0732">Signal</keyword>
<accession>A0ABD0L0U2</accession>
<organism evidence="2 3">
    <name type="scientific">Batillaria attramentaria</name>
    <dbReference type="NCBI Taxonomy" id="370345"/>
    <lineage>
        <taxon>Eukaryota</taxon>
        <taxon>Metazoa</taxon>
        <taxon>Spiralia</taxon>
        <taxon>Lophotrochozoa</taxon>
        <taxon>Mollusca</taxon>
        <taxon>Gastropoda</taxon>
        <taxon>Caenogastropoda</taxon>
        <taxon>Sorbeoconcha</taxon>
        <taxon>Cerithioidea</taxon>
        <taxon>Batillariidae</taxon>
        <taxon>Batillaria</taxon>
    </lineage>
</organism>
<dbReference type="EMBL" id="JACVVK020000096">
    <property type="protein sequence ID" value="KAK7493124.1"/>
    <property type="molecule type" value="Genomic_DNA"/>
</dbReference>
<feature type="chain" id="PRO_5044752759" evidence="1">
    <location>
        <begin position="20"/>
        <end position="461"/>
    </location>
</feature>
<protein>
    <submittedName>
        <fullName evidence="2">Uncharacterized protein</fullName>
    </submittedName>
</protein>
<feature type="signal peptide" evidence="1">
    <location>
        <begin position="1"/>
        <end position="19"/>
    </location>
</feature>
<dbReference type="Proteomes" id="UP001519460">
    <property type="component" value="Unassembled WGS sequence"/>
</dbReference>
<evidence type="ECO:0000313" key="3">
    <source>
        <dbReference type="Proteomes" id="UP001519460"/>
    </source>
</evidence>
<evidence type="ECO:0000256" key="1">
    <source>
        <dbReference type="SAM" id="SignalP"/>
    </source>
</evidence>
<name>A0ABD0L0U2_9CAEN</name>
<sequence length="461" mass="52470">MTMGTSLTTVLLIFTVMLASRSSHDTKQHVSTGFDSVQTIPDFSFVSSVQLYVSQHYNNIFGTGQQTTTIAVTQNGIKRQHSGGVWRHLLESNVSASFYVVAIVSRNSTFMRQMLVGDWHELALCKIVVLLFELRVMQFDPVQTALFSQDLHFHIYMRVSFAQRRIHVVRKDFVEMQPQCLFVYRDISIASTTVLADYSSQTCLTSNTNVAPKPRPPNDTELNMTRLKRTVSDTTLMQNVPNNSSALRRDFASRRPHNSGRPLKILPHKQLLHQHRWTHISVMQLLNFVLRHLLLAVITFLQLHYLVFAGKYSSYMQVENSTKIPPKDFLRSVLKTFFQRFICVKENSKYWLCKSILDDSSCGLSEKYDQTFFYGKLHHDTCSTGNGTDRLKGCLSTLARQLNIVTWPVTRFLPDTTNNPALDLAHLGYRLATLSAVPPSVPVSRVRLADAGFTTEVKVTR</sequence>